<name>A0ABS7MJS4_9ACTN</name>
<proteinExistence type="predicted"/>
<organism evidence="1 2">
    <name type="scientific">Collinsella ureilytica</name>
    <dbReference type="NCBI Taxonomy" id="2869515"/>
    <lineage>
        <taxon>Bacteria</taxon>
        <taxon>Bacillati</taxon>
        <taxon>Actinomycetota</taxon>
        <taxon>Coriobacteriia</taxon>
        <taxon>Coriobacteriales</taxon>
        <taxon>Coriobacteriaceae</taxon>
        <taxon>Collinsella</taxon>
    </lineage>
</organism>
<dbReference type="EMBL" id="JAIMFO010000006">
    <property type="protein sequence ID" value="MBY4797621.1"/>
    <property type="molecule type" value="Genomic_DNA"/>
</dbReference>
<keyword evidence="1" id="KW-0315">Glutamine amidotransferase</keyword>
<keyword evidence="2" id="KW-1185">Reference proteome</keyword>
<protein>
    <submittedName>
        <fullName evidence="1">Glutamine amidotransferase</fullName>
    </submittedName>
</protein>
<evidence type="ECO:0000313" key="2">
    <source>
        <dbReference type="Proteomes" id="UP000700908"/>
    </source>
</evidence>
<dbReference type="Proteomes" id="UP000700908">
    <property type="component" value="Unassembled WGS sequence"/>
</dbReference>
<accession>A0ABS7MJS4</accession>
<sequence length="249" mass="27602">MNSANQPIIEVLYPRFGCQAGDNGNVMYLKACLPEARFIETHAGSRPYFADARPDLIVMGSMSELCQEIAITELKAYRDRLIALIEADVPMLFTGTAGEVLAQTIVQPNGARIDGLGILDAVVRRCAPERFFDVNLCRFVPSEDEAPCTVVGYKVQFTQIEGNNQTSFFGRNEVGFGLRKGMSLEGFRHHNLLVTSMLGPLLPINPDFTAWLLRLVTGAPVELAFEDLSRAAWERRIQEFKIPGVGIHI</sequence>
<reference evidence="1 2" key="1">
    <citation type="submission" date="2021-08" db="EMBL/GenBank/DDBJ databases">
        <title>Collinsella faecalis sp. nov. isolated from swine faeces.</title>
        <authorList>
            <person name="Oh B.S."/>
            <person name="Lee J.H."/>
        </authorList>
    </citation>
    <scope>NUCLEOTIDE SEQUENCE [LARGE SCALE GENOMIC DNA]</scope>
    <source>
        <strain evidence="1 2">AGMB00827</strain>
    </source>
</reference>
<gene>
    <name evidence="1" type="ORF">K6V98_04535</name>
</gene>
<comment type="caution">
    <text evidence="1">The sequence shown here is derived from an EMBL/GenBank/DDBJ whole genome shotgun (WGS) entry which is preliminary data.</text>
</comment>
<dbReference type="RefSeq" id="WP_222199344.1">
    <property type="nucleotide sequence ID" value="NZ_JAIMFO010000006.1"/>
</dbReference>
<evidence type="ECO:0000313" key="1">
    <source>
        <dbReference type="EMBL" id="MBY4797621.1"/>
    </source>
</evidence>